<evidence type="ECO:0000313" key="1">
    <source>
        <dbReference type="EMBL" id="KRZ56619.1"/>
    </source>
</evidence>
<proteinExistence type="predicted"/>
<gene>
    <name evidence="1" type="ORF">T02_3565</name>
</gene>
<dbReference type="EMBL" id="JYDW01000090">
    <property type="protein sequence ID" value="KRZ56619.1"/>
    <property type="molecule type" value="Genomic_DNA"/>
</dbReference>
<reference evidence="1 2" key="1">
    <citation type="submission" date="2015-05" db="EMBL/GenBank/DDBJ databases">
        <title>Evolution of Trichinella species and genotypes.</title>
        <authorList>
            <person name="Korhonen P.K."/>
            <person name="Edoardo P."/>
            <person name="Giuseppe L.R."/>
            <person name="Gasser R.B."/>
        </authorList>
    </citation>
    <scope>NUCLEOTIDE SEQUENCE [LARGE SCALE GENOMIC DNA]</scope>
    <source>
        <strain evidence="1">ISS10</strain>
    </source>
</reference>
<evidence type="ECO:0000313" key="2">
    <source>
        <dbReference type="Proteomes" id="UP000054721"/>
    </source>
</evidence>
<organism evidence="1 2">
    <name type="scientific">Trichinella nativa</name>
    <dbReference type="NCBI Taxonomy" id="6335"/>
    <lineage>
        <taxon>Eukaryota</taxon>
        <taxon>Metazoa</taxon>
        <taxon>Ecdysozoa</taxon>
        <taxon>Nematoda</taxon>
        <taxon>Enoplea</taxon>
        <taxon>Dorylaimia</taxon>
        <taxon>Trichinellida</taxon>
        <taxon>Trichinellidae</taxon>
        <taxon>Trichinella</taxon>
    </lineage>
</organism>
<dbReference type="Proteomes" id="UP000054721">
    <property type="component" value="Unassembled WGS sequence"/>
</dbReference>
<name>A0A0V1LAQ1_9BILA</name>
<comment type="caution">
    <text evidence="1">The sequence shown here is derived from an EMBL/GenBank/DDBJ whole genome shotgun (WGS) entry which is preliminary data.</text>
</comment>
<accession>A0A0V1LAQ1</accession>
<keyword evidence="2" id="KW-1185">Reference proteome</keyword>
<sequence length="71" mass="8452">MINECYTEHLCPYGKWCQIPDRIKDHCSQAQQSPFGFDRSPSFWMAGPERYRSLHCSFIYYACRLRRNALA</sequence>
<protein>
    <submittedName>
        <fullName evidence="1">Uncharacterized protein</fullName>
    </submittedName>
</protein>
<dbReference type="AlphaFoldDB" id="A0A0V1LAQ1"/>
<dbReference type="OrthoDB" id="10268518at2759"/>